<dbReference type="VEuPathDB" id="VectorBase:HLOH_050983"/>
<gene>
    <name evidence="1" type="ORF">HPB48_000620</name>
</gene>
<dbReference type="AlphaFoldDB" id="A0A9J6FIU8"/>
<comment type="caution">
    <text evidence="1">The sequence shown here is derived from an EMBL/GenBank/DDBJ whole genome shotgun (WGS) entry which is preliminary data.</text>
</comment>
<proteinExistence type="predicted"/>
<dbReference type="Proteomes" id="UP000821853">
    <property type="component" value="Chromosome 2"/>
</dbReference>
<organism evidence="1 2">
    <name type="scientific">Haemaphysalis longicornis</name>
    <name type="common">Bush tick</name>
    <dbReference type="NCBI Taxonomy" id="44386"/>
    <lineage>
        <taxon>Eukaryota</taxon>
        <taxon>Metazoa</taxon>
        <taxon>Ecdysozoa</taxon>
        <taxon>Arthropoda</taxon>
        <taxon>Chelicerata</taxon>
        <taxon>Arachnida</taxon>
        <taxon>Acari</taxon>
        <taxon>Parasitiformes</taxon>
        <taxon>Ixodida</taxon>
        <taxon>Ixodoidea</taxon>
        <taxon>Ixodidae</taxon>
        <taxon>Haemaphysalinae</taxon>
        <taxon>Haemaphysalis</taxon>
    </lineage>
</organism>
<accession>A0A9J6FIU8</accession>
<name>A0A9J6FIU8_HAELO</name>
<keyword evidence="2" id="KW-1185">Reference proteome</keyword>
<evidence type="ECO:0000313" key="2">
    <source>
        <dbReference type="Proteomes" id="UP000821853"/>
    </source>
</evidence>
<evidence type="ECO:0000313" key="1">
    <source>
        <dbReference type="EMBL" id="KAH9366302.1"/>
    </source>
</evidence>
<dbReference type="EMBL" id="JABSTR010000004">
    <property type="protein sequence ID" value="KAH9366302.1"/>
    <property type="molecule type" value="Genomic_DNA"/>
</dbReference>
<reference evidence="1 2" key="1">
    <citation type="journal article" date="2020" name="Cell">
        <title>Large-Scale Comparative Analyses of Tick Genomes Elucidate Their Genetic Diversity and Vector Capacities.</title>
        <authorList>
            <consortium name="Tick Genome and Microbiome Consortium (TIGMIC)"/>
            <person name="Jia N."/>
            <person name="Wang J."/>
            <person name="Shi W."/>
            <person name="Du L."/>
            <person name="Sun Y."/>
            <person name="Zhan W."/>
            <person name="Jiang J.F."/>
            <person name="Wang Q."/>
            <person name="Zhang B."/>
            <person name="Ji P."/>
            <person name="Bell-Sakyi L."/>
            <person name="Cui X.M."/>
            <person name="Yuan T.T."/>
            <person name="Jiang B.G."/>
            <person name="Yang W.F."/>
            <person name="Lam T.T."/>
            <person name="Chang Q.C."/>
            <person name="Ding S.J."/>
            <person name="Wang X.J."/>
            <person name="Zhu J.G."/>
            <person name="Ruan X.D."/>
            <person name="Zhao L."/>
            <person name="Wei J.T."/>
            <person name="Ye R.Z."/>
            <person name="Que T.C."/>
            <person name="Du C.H."/>
            <person name="Zhou Y.H."/>
            <person name="Cheng J.X."/>
            <person name="Dai P.F."/>
            <person name="Guo W.B."/>
            <person name="Han X.H."/>
            <person name="Huang E.J."/>
            <person name="Li L.F."/>
            <person name="Wei W."/>
            <person name="Gao Y.C."/>
            <person name="Liu J.Z."/>
            <person name="Shao H.Z."/>
            <person name="Wang X."/>
            <person name="Wang C.C."/>
            <person name="Yang T.C."/>
            <person name="Huo Q.B."/>
            <person name="Li W."/>
            <person name="Chen H.Y."/>
            <person name="Chen S.E."/>
            <person name="Zhou L.G."/>
            <person name="Ni X.B."/>
            <person name="Tian J.H."/>
            <person name="Sheng Y."/>
            <person name="Liu T."/>
            <person name="Pan Y.S."/>
            <person name="Xia L.Y."/>
            <person name="Li J."/>
            <person name="Zhao F."/>
            <person name="Cao W.C."/>
        </authorList>
    </citation>
    <scope>NUCLEOTIDE SEQUENCE [LARGE SCALE GENOMIC DNA]</scope>
    <source>
        <strain evidence="1">HaeL-2018</strain>
    </source>
</reference>
<sequence>MLAARGQLGLSKFDHSMCAQRWTSEHYNKSRGVLLAAEQEEPEPFIVDKQDSRPILSSHQKFRKASMVAGRIAGVVSEVSMAEFQRRMETLENLYSTGWLEMMYVSKLMQAKLALKMITVLVQALLLTSHAPCIQNLLKHPATLMWSPALPQQLKFPLTLLKPGCQRSPKCNEQMMQVSGLWHQLKLPRLLM</sequence>
<protein>
    <submittedName>
        <fullName evidence="1">Uncharacterized protein</fullName>
    </submittedName>
</protein>